<feature type="compositionally biased region" description="Polar residues" evidence="1">
    <location>
        <begin position="14"/>
        <end position="32"/>
    </location>
</feature>
<protein>
    <submittedName>
        <fullName evidence="3">RNA polymerase I-specific transcription initiation factor-domain-containing protein</fullName>
    </submittedName>
</protein>
<keyword evidence="3" id="KW-0396">Initiation factor</keyword>
<keyword evidence="4" id="KW-1185">Reference proteome</keyword>
<feature type="region of interest" description="Disordered" evidence="1">
    <location>
        <begin position="53"/>
        <end position="141"/>
    </location>
</feature>
<dbReference type="OrthoDB" id="5412288at2759"/>
<dbReference type="EMBL" id="ML732203">
    <property type="protein sequence ID" value="KAB8074825.1"/>
    <property type="molecule type" value="Genomic_DNA"/>
</dbReference>
<feature type="domain" description="Rrn9" evidence="2">
    <location>
        <begin position="146"/>
        <end position="211"/>
    </location>
</feature>
<organism evidence="3 4">
    <name type="scientific">Aspergillus leporis</name>
    <dbReference type="NCBI Taxonomy" id="41062"/>
    <lineage>
        <taxon>Eukaryota</taxon>
        <taxon>Fungi</taxon>
        <taxon>Dikarya</taxon>
        <taxon>Ascomycota</taxon>
        <taxon>Pezizomycotina</taxon>
        <taxon>Eurotiomycetes</taxon>
        <taxon>Eurotiomycetidae</taxon>
        <taxon>Eurotiales</taxon>
        <taxon>Aspergillaceae</taxon>
        <taxon>Aspergillus</taxon>
        <taxon>Aspergillus subgen. Circumdati</taxon>
    </lineage>
</organism>
<feature type="region of interest" description="Disordered" evidence="1">
    <location>
        <begin position="1"/>
        <end position="32"/>
    </location>
</feature>
<feature type="compositionally biased region" description="Basic and acidic residues" evidence="1">
    <location>
        <begin position="131"/>
        <end position="141"/>
    </location>
</feature>
<dbReference type="GO" id="GO:0003743">
    <property type="term" value="F:translation initiation factor activity"/>
    <property type="evidence" value="ECO:0007669"/>
    <property type="project" value="UniProtKB-KW"/>
</dbReference>
<evidence type="ECO:0000259" key="2">
    <source>
        <dbReference type="Pfam" id="PF10680"/>
    </source>
</evidence>
<dbReference type="Proteomes" id="UP000326565">
    <property type="component" value="Unassembled WGS sequence"/>
</dbReference>
<feature type="compositionally biased region" description="Basic residues" evidence="1">
    <location>
        <begin position="552"/>
        <end position="562"/>
    </location>
</feature>
<evidence type="ECO:0000313" key="3">
    <source>
        <dbReference type="EMBL" id="KAB8074825.1"/>
    </source>
</evidence>
<evidence type="ECO:0000313" key="4">
    <source>
        <dbReference type="Proteomes" id="UP000326565"/>
    </source>
</evidence>
<feature type="compositionally biased region" description="Polar residues" evidence="1">
    <location>
        <begin position="384"/>
        <end position="398"/>
    </location>
</feature>
<name>A0A5N5X449_9EURO</name>
<proteinExistence type="predicted"/>
<dbReference type="AlphaFoldDB" id="A0A5N5X449"/>
<dbReference type="InterPro" id="IPR019622">
    <property type="entry name" value="Rrn9_dom"/>
</dbReference>
<feature type="region of interest" description="Disordered" evidence="1">
    <location>
        <begin position="498"/>
        <end position="566"/>
    </location>
</feature>
<gene>
    <name evidence="3" type="ORF">BDV29DRAFT_172918</name>
</gene>
<reference evidence="3 4" key="1">
    <citation type="submission" date="2019-04" db="EMBL/GenBank/DDBJ databases">
        <title>Friends and foes A comparative genomics study of 23 Aspergillus species from section Flavi.</title>
        <authorList>
            <consortium name="DOE Joint Genome Institute"/>
            <person name="Kjaerbolling I."/>
            <person name="Vesth T."/>
            <person name="Frisvad J.C."/>
            <person name="Nybo J.L."/>
            <person name="Theobald S."/>
            <person name="Kildgaard S."/>
            <person name="Isbrandt T."/>
            <person name="Kuo A."/>
            <person name="Sato A."/>
            <person name="Lyhne E.K."/>
            <person name="Kogle M.E."/>
            <person name="Wiebenga A."/>
            <person name="Kun R.S."/>
            <person name="Lubbers R.J."/>
            <person name="Makela M.R."/>
            <person name="Barry K."/>
            <person name="Chovatia M."/>
            <person name="Clum A."/>
            <person name="Daum C."/>
            <person name="Haridas S."/>
            <person name="He G."/>
            <person name="LaButti K."/>
            <person name="Lipzen A."/>
            <person name="Mondo S."/>
            <person name="Riley R."/>
            <person name="Salamov A."/>
            <person name="Simmons B.A."/>
            <person name="Magnuson J.K."/>
            <person name="Henrissat B."/>
            <person name="Mortensen U.H."/>
            <person name="Larsen T.O."/>
            <person name="Devries R.P."/>
            <person name="Grigoriev I.V."/>
            <person name="Machida M."/>
            <person name="Baker S.E."/>
            <person name="Andersen M.R."/>
        </authorList>
    </citation>
    <scope>NUCLEOTIDE SEQUENCE [LARGE SCALE GENOMIC DNA]</scope>
    <source>
        <strain evidence="3 4">CBS 151.66</strain>
    </source>
</reference>
<evidence type="ECO:0000256" key="1">
    <source>
        <dbReference type="SAM" id="MobiDB-lite"/>
    </source>
</evidence>
<feature type="compositionally biased region" description="Basic and acidic residues" evidence="1">
    <location>
        <begin position="427"/>
        <end position="436"/>
    </location>
</feature>
<sequence length="618" mass="68574">MSSISGSRFPRLSPPQSAQPDRSLFGGSSSQDVAYLHPYPEWQGDATFDADNLDVIMEDMPVVENDPSDDSTYRDSDEDEAGSGEGSTTGGAKQSTPKENIADAITGRHELDSPPSSPAYRPNRFRGPESQWRKLTAEDRQNAEALEEIRARDLAAHLYNAYALRVRAREIVRRAAEAGEKVDETKAFAPPKRWTAWPMSAADVPRGSEHIRRGEDEAWTLRMQPDPRLSAELEESIMAVMLKDAKDKFQARPWDPKFSSFQQLAMLSQPNTQEDTATDGEIKNDPEFRIEAQLRPVVQADDDRSRLQLRPLTRNILTQLDNILKGLHHARKGGVAADDSSAGEWQTDTESIASSTSSRKKRRGSRSTERSQSRGRKRTRRSSALTESSHPLSQSGPASSERASSRFSSHRRSRSQGSSKPRGRSIGSDRKRSESRVRLGLRDWSEVLGVASMVGLPSAVVLRSAQRCAALFGEDMEFQTIKEVTLQEVQDGHSCIWTYGESEPEKPGASLSPPPPSPRAKRPPSRTASLKKAPSTRDPSPAIEVSDEATKRPKGKGKHRKKDLVCPVGTCPRHADGFTRRWNLNLHMNRMHPGYRSWSTDAKSRSPIVVPGDDHAGY</sequence>
<feature type="region of interest" description="Disordered" evidence="1">
    <location>
        <begin position="597"/>
        <end position="618"/>
    </location>
</feature>
<feature type="region of interest" description="Disordered" evidence="1">
    <location>
        <begin position="334"/>
        <end position="436"/>
    </location>
</feature>
<keyword evidence="3" id="KW-0648">Protein biosynthesis</keyword>
<dbReference type="Pfam" id="PF10680">
    <property type="entry name" value="RRN9"/>
    <property type="match status" value="1"/>
</dbReference>
<accession>A0A5N5X449</accession>
<feature type="compositionally biased region" description="Polar residues" evidence="1">
    <location>
        <begin position="343"/>
        <end position="353"/>
    </location>
</feature>